<protein>
    <submittedName>
        <fullName evidence="2">Uncharacterized protein</fullName>
    </submittedName>
</protein>
<dbReference type="Proteomes" id="UP000248863">
    <property type="component" value="Unassembled WGS sequence"/>
</dbReference>
<comment type="caution">
    <text evidence="2">The sequence shown here is derived from an EMBL/GenBank/DDBJ whole genome shotgun (WGS) entry which is preliminary data.</text>
</comment>
<keyword evidence="3" id="KW-1185">Reference proteome</keyword>
<feature type="non-terminal residue" evidence="2">
    <location>
        <position position="72"/>
    </location>
</feature>
<proteinExistence type="predicted"/>
<dbReference type="AlphaFoldDB" id="A0A327JNE4"/>
<evidence type="ECO:0000256" key="1">
    <source>
        <dbReference type="SAM" id="MobiDB-lite"/>
    </source>
</evidence>
<reference evidence="2 3" key="1">
    <citation type="submission" date="2017-07" db="EMBL/GenBank/DDBJ databases">
        <title>Draft Genome Sequences of Select Purple Nonsulfur Bacteria.</title>
        <authorList>
            <person name="Lasarre B."/>
            <person name="Mckinlay J.B."/>
        </authorList>
    </citation>
    <scope>NUCLEOTIDE SEQUENCE [LARGE SCALE GENOMIC DNA]</scope>
    <source>
        <strain evidence="2 3">DSM 11907</strain>
    </source>
</reference>
<feature type="region of interest" description="Disordered" evidence="1">
    <location>
        <begin position="1"/>
        <end position="50"/>
    </location>
</feature>
<sequence>MDLPDPIATAPSLAPVAPPPGSPDAARRAGGAASAAAPAAPAEAVPPRPLPAERLKFAGRPREETITLDWPF</sequence>
<organism evidence="2 3">
    <name type="scientific">Rhodoplanes elegans</name>
    <dbReference type="NCBI Taxonomy" id="29408"/>
    <lineage>
        <taxon>Bacteria</taxon>
        <taxon>Pseudomonadati</taxon>
        <taxon>Pseudomonadota</taxon>
        <taxon>Alphaproteobacteria</taxon>
        <taxon>Hyphomicrobiales</taxon>
        <taxon>Nitrobacteraceae</taxon>
        <taxon>Rhodoplanes</taxon>
    </lineage>
</organism>
<dbReference type="EMBL" id="NPEU01000892">
    <property type="protein sequence ID" value="RAI26893.1"/>
    <property type="molecule type" value="Genomic_DNA"/>
</dbReference>
<feature type="compositionally biased region" description="Low complexity" evidence="1">
    <location>
        <begin position="28"/>
        <end position="43"/>
    </location>
</feature>
<evidence type="ECO:0000313" key="2">
    <source>
        <dbReference type="EMBL" id="RAI26893.1"/>
    </source>
</evidence>
<gene>
    <name evidence="2" type="ORF">CH338_30430</name>
</gene>
<evidence type="ECO:0000313" key="3">
    <source>
        <dbReference type="Proteomes" id="UP000248863"/>
    </source>
</evidence>
<name>A0A327JNE4_9BRAD</name>
<accession>A0A327JNE4</accession>